<dbReference type="Proteomes" id="UP000414233">
    <property type="component" value="Unassembled WGS sequence"/>
</dbReference>
<dbReference type="InterPro" id="IPR036249">
    <property type="entry name" value="Thioredoxin-like_sf"/>
</dbReference>
<reference evidence="2 3" key="1">
    <citation type="submission" date="2019-08" db="EMBL/GenBank/DDBJ databases">
        <authorList>
            <person name="Peeters C."/>
        </authorList>
    </citation>
    <scope>NUCLEOTIDE SEQUENCE [LARGE SCALE GENOMIC DNA]</scope>
    <source>
        <strain evidence="2 3">LMG 30175</strain>
    </source>
</reference>
<dbReference type="InterPro" id="IPR012336">
    <property type="entry name" value="Thioredoxin-like_fold"/>
</dbReference>
<evidence type="ECO:0000259" key="1">
    <source>
        <dbReference type="Pfam" id="PF13462"/>
    </source>
</evidence>
<proteinExistence type="predicted"/>
<dbReference type="Pfam" id="PF13462">
    <property type="entry name" value="Thioredoxin_4"/>
    <property type="match status" value="1"/>
</dbReference>
<gene>
    <name evidence="2" type="ORF">PTE30175_03550</name>
</gene>
<keyword evidence="3" id="KW-1185">Reference proteome</keyword>
<dbReference type="AlphaFoldDB" id="A0A5E4X3V5"/>
<dbReference type="EMBL" id="CABPRZ010000015">
    <property type="protein sequence ID" value="VVE30950.1"/>
    <property type="molecule type" value="Genomic_DNA"/>
</dbReference>
<dbReference type="OrthoDB" id="8478320at2"/>
<dbReference type="RefSeq" id="WP_150698373.1">
    <property type="nucleotide sequence ID" value="NZ_CABPRZ010000015.1"/>
</dbReference>
<accession>A0A5E4X3V5</accession>
<name>A0A5E4X3V5_9BURK</name>
<sequence length="199" mass="22317">MTNFIARVLVVLTGFVLISGSLADDRLAIPAVAAGNPNAPTKIEFYLSPTCPMCAATFRNTVLPLLGQAIKGDQLFVLIGIMPRSEADVNFARVLACVPQEQLLPFMTHWYFYRRTGEPQLDKLLQMGKEHGIYGTTVEQCTSNRNDVAFLGFNQLVFVQQGIRQTPAIFINKKHVQDVFYLWQLEELLPKIAARSEKE</sequence>
<dbReference type="SUPFAM" id="SSF52833">
    <property type="entry name" value="Thioredoxin-like"/>
    <property type="match status" value="1"/>
</dbReference>
<feature type="domain" description="Thioredoxin-like fold" evidence="1">
    <location>
        <begin position="32"/>
        <end position="178"/>
    </location>
</feature>
<protein>
    <recommendedName>
        <fullName evidence="1">Thioredoxin-like fold domain-containing protein</fullName>
    </recommendedName>
</protein>
<evidence type="ECO:0000313" key="2">
    <source>
        <dbReference type="EMBL" id="VVE30950.1"/>
    </source>
</evidence>
<evidence type="ECO:0000313" key="3">
    <source>
        <dbReference type="Proteomes" id="UP000414233"/>
    </source>
</evidence>
<dbReference type="Gene3D" id="3.40.30.10">
    <property type="entry name" value="Glutaredoxin"/>
    <property type="match status" value="1"/>
</dbReference>
<organism evidence="2 3">
    <name type="scientific">Pandoraea terrae</name>
    <dbReference type="NCBI Taxonomy" id="1537710"/>
    <lineage>
        <taxon>Bacteria</taxon>
        <taxon>Pseudomonadati</taxon>
        <taxon>Pseudomonadota</taxon>
        <taxon>Betaproteobacteria</taxon>
        <taxon>Burkholderiales</taxon>
        <taxon>Burkholderiaceae</taxon>
        <taxon>Pandoraea</taxon>
    </lineage>
</organism>